<dbReference type="GO" id="GO:0042776">
    <property type="term" value="P:proton motive force-driven mitochondrial ATP synthesis"/>
    <property type="evidence" value="ECO:0007669"/>
    <property type="project" value="TreeGrafter"/>
</dbReference>
<comment type="caution">
    <text evidence="2">The sequence shown here is derived from an EMBL/GenBank/DDBJ whole genome shotgun (WGS) entry which is preliminary data.</text>
</comment>
<accession>A0AAV8YYF7</accession>
<name>A0AAV8YYF7_9CUCU</name>
<keyword evidence="3" id="KW-1185">Reference proteome</keyword>
<sequence>MKFYDKVTNRPFYDSYINYSNIAAKLLRQALKPEPRAEAMKRADTHIRVTKWVDGKPIRDSTY</sequence>
<comment type="similarity">
    <text evidence="1">Belongs to the eukaryotic ATPase epsilon family.</text>
</comment>
<dbReference type="PANTHER" id="PTHR12448:SF0">
    <property type="entry name" value="ATP SYNTHASE SUBUNIT EPSILON, MITOCHONDRIAL"/>
    <property type="match status" value="1"/>
</dbReference>
<protein>
    <submittedName>
        <fullName evidence="2">Uncharacterized protein</fullName>
    </submittedName>
</protein>
<dbReference type="CDD" id="cd12153">
    <property type="entry name" value="F1-ATPase_epsilon"/>
    <property type="match status" value="1"/>
</dbReference>
<dbReference type="AlphaFoldDB" id="A0AAV8YYF7"/>
<proteinExistence type="inferred from homology"/>
<dbReference type="Gene3D" id="1.10.1620.20">
    <property type="entry name" value="ATP synthase, F1 complex, epsilon subunit superfamily, mitochondrial"/>
    <property type="match status" value="1"/>
</dbReference>
<dbReference type="SUPFAM" id="SSF48690">
    <property type="entry name" value="Epsilon subunit of mitochondrial F1F0-ATP synthase"/>
    <property type="match status" value="1"/>
</dbReference>
<dbReference type="EMBL" id="JAPWTK010000025">
    <property type="protein sequence ID" value="KAJ8957070.1"/>
    <property type="molecule type" value="Genomic_DNA"/>
</dbReference>
<dbReference type="InterPro" id="IPR006721">
    <property type="entry name" value="ATP_synth_F1_esu_mt"/>
</dbReference>
<dbReference type="Pfam" id="PF04627">
    <property type="entry name" value="ATP-synt_Eps"/>
    <property type="match status" value="1"/>
</dbReference>
<evidence type="ECO:0000256" key="1">
    <source>
        <dbReference type="ARBA" id="ARBA00009502"/>
    </source>
</evidence>
<dbReference type="GO" id="GO:0046933">
    <property type="term" value="F:proton-transporting ATP synthase activity, rotational mechanism"/>
    <property type="evidence" value="ECO:0007669"/>
    <property type="project" value="InterPro"/>
</dbReference>
<evidence type="ECO:0000313" key="3">
    <source>
        <dbReference type="Proteomes" id="UP001162162"/>
    </source>
</evidence>
<dbReference type="PANTHER" id="PTHR12448">
    <property type="entry name" value="ATP SYNTHASE EPSILON CHAIN, MITOCHONDRIAL"/>
    <property type="match status" value="1"/>
</dbReference>
<dbReference type="GO" id="GO:0005743">
    <property type="term" value="C:mitochondrial inner membrane"/>
    <property type="evidence" value="ECO:0007669"/>
    <property type="project" value="InterPro"/>
</dbReference>
<organism evidence="2 3">
    <name type="scientific">Aromia moschata</name>
    <dbReference type="NCBI Taxonomy" id="1265417"/>
    <lineage>
        <taxon>Eukaryota</taxon>
        <taxon>Metazoa</taxon>
        <taxon>Ecdysozoa</taxon>
        <taxon>Arthropoda</taxon>
        <taxon>Hexapoda</taxon>
        <taxon>Insecta</taxon>
        <taxon>Pterygota</taxon>
        <taxon>Neoptera</taxon>
        <taxon>Endopterygota</taxon>
        <taxon>Coleoptera</taxon>
        <taxon>Polyphaga</taxon>
        <taxon>Cucujiformia</taxon>
        <taxon>Chrysomeloidea</taxon>
        <taxon>Cerambycidae</taxon>
        <taxon>Cerambycinae</taxon>
        <taxon>Callichromatini</taxon>
        <taxon>Aromia</taxon>
    </lineage>
</organism>
<dbReference type="Proteomes" id="UP001162162">
    <property type="component" value="Unassembled WGS sequence"/>
</dbReference>
<evidence type="ECO:0000313" key="2">
    <source>
        <dbReference type="EMBL" id="KAJ8957070.1"/>
    </source>
</evidence>
<reference evidence="2" key="1">
    <citation type="journal article" date="2023" name="Insect Mol. Biol.">
        <title>Genome sequencing provides insights into the evolution of gene families encoding plant cell wall-degrading enzymes in longhorned beetles.</title>
        <authorList>
            <person name="Shin N.R."/>
            <person name="Okamura Y."/>
            <person name="Kirsch R."/>
            <person name="Pauchet Y."/>
        </authorList>
    </citation>
    <scope>NUCLEOTIDE SEQUENCE</scope>
    <source>
        <strain evidence="2">AMC_N1</strain>
    </source>
</reference>
<dbReference type="GO" id="GO:0045259">
    <property type="term" value="C:proton-transporting ATP synthase complex"/>
    <property type="evidence" value="ECO:0007669"/>
    <property type="project" value="InterPro"/>
</dbReference>
<gene>
    <name evidence="2" type="ORF">NQ318_007283</name>
</gene>
<dbReference type="InterPro" id="IPR036742">
    <property type="entry name" value="ATP_synth_F1_esu_sf_mt"/>
</dbReference>